<keyword evidence="2" id="KW-1185">Reference proteome</keyword>
<reference evidence="1" key="1">
    <citation type="submission" date="2021-01" db="EMBL/GenBank/DDBJ databases">
        <title>Whole genome shotgun sequence of Planobispora takensis NBRC 109077.</title>
        <authorList>
            <person name="Komaki H."/>
            <person name="Tamura T."/>
        </authorList>
    </citation>
    <scope>NUCLEOTIDE SEQUENCE</scope>
    <source>
        <strain evidence="1">NBRC 109077</strain>
    </source>
</reference>
<protein>
    <recommendedName>
        <fullName evidence="3">Transposase</fullName>
    </recommendedName>
</protein>
<sequence length="45" mass="5102">MGHDGQRSQFDPEYRTGAMHIVKETGKLVAQVMQRLGISLYTLHT</sequence>
<evidence type="ECO:0000313" key="2">
    <source>
        <dbReference type="Proteomes" id="UP000634476"/>
    </source>
</evidence>
<proteinExistence type="predicted"/>
<dbReference type="Proteomes" id="UP000634476">
    <property type="component" value="Unassembled WGS sequence"/>
</dbReference>
<evidence type="ECO:0008006" key="3">
    <source>
        <dbReference type="Google" id="ProtNLM"/>
    </source>
</evidence>
<dbReference type="AlphaFoldDB" id="A0A8J3SYE8"/>
<organism evidence="1 2">
    <name type="scientific">Planobispora takensis</name>
    <dbReference type="NCBI Taxonomy" id="1367882"/>
    <lineage>
        <taxon>Bacteria</taxon>
        <taxon>Bacillati</taxon>
        <taxon>Actinomycetota</taxon>
        <taxon>Actinomycetes</taxon>
        <taxon>Streptosporangiales</taxon>
        <taxon>Streptosporangiaceae</taxon>
        <taxon>Planobispora</taxon>
    </lineage>
</organism>
<comment type="caution">
    <text evidence="1">The sequence shown here is derived from an EMBL/GenBank/DDBJ whole genome shotgun (WGS) entry which is preliminary data.</text>
</comment>
<gene>
    <name evidence="1" type="ORF">Pta02_47700</name>
</gene>
<accession>A0A8J3SYE8</accession>
<evidence type="ECO:0000313" key="1">
    <source>
        <dbReference type="EMBL" id="GII02762.1"/>
    </source>
</evidence>
<dbReference type="EMBL" id="BOOK01000035">
    <property type="protein sequence ID" value="GII02762.1"/>
    <property type="molecule type" value="Genomic_DNA"/>
</dbReference>
<name>A0A8J3SYE8_9ACTN</name>